<dbReference type="AlphaFoldDB" id="A0A1M5VEP0"/>
<dbReference type="Proteomes" id="UP000184526">
    <property type="component" value="Unassembled WGS sequence"/>
</dbReference>
<evidence type="ECO:0000256" key="5">
    <source>
        <dbReference type="SAM" id="Coils"/>
    </source>
</evidence>
<dbReference type="RefSeq" id="WP_072831141.1">
    <property type="nucleotide sequence ID" value="NZ_FQXP01000004.1"/>
</dbReference>
<sequence length="757" mass="84158">MKRSIKVRGLICAALATCVFAISATSTFASPRKESAWPQFRGEVLNPGITDSKAPRTSAEIEEDWAVKIGSGWNYSDPIIVGQYVYITDSSNIKMLDRNTGEVIKSAPLAENIGFFSRMSYGEGKLFIPIGAGRLQCFDANTLESLWITEVTPKDMYLQALSPAVYYNGHVYMGTTNGSADKGMFYAVSAKDEDPSKVDEIKEYTWTYAPEVGKSGYYWSAGTVVGNSIVFGGEKGEVVIHNLTDNTITDKLELNEAIRSSVHYDRNLGRVFITTKAGNIHSIKINSNGTFDKSSLLTTKIGQDITSSPVTYNGRVYVGGGGISSGAGFSVLDAKTLEVIYQINDIQTQSSPILTTAYATKENKNTVYLYAFKYTNPDVIYAVKDFEGNTEPIFEEIATPSSKQYNSSSAAIDEDGSIYFKNDSGKVFKFKNTLDGAFGSEDVIKLIYKLPNTEDITLNNEVIINSALERYNDLSDAEKAKVTNYDKLQAALNKMEELKNSDKEVERLLSEIEKLPQDITLSHKEKVNELFSSYERLPESHKAKVTNINKLLDAKKTIEALEEEELIKNIIVKIDTLPELKDIVLDKEELINSIYKDFNNLTESQKEKVTNKDKILTAKAKIDKTRAEVNSIEEDIWNKINPSNITLEDKEVVYDLIKRYEALDDRDKVYVKHFDEVLEAKKIIDKLEAENPSKPVEEPGNGNDNSKPNIGGNSNNVGNNSALPQTGVSIPWEFILVGMILVISGIALSKKKRVNEK</sequence>
<evidence type="ECO:0000256" key="1">
    <source>
        <dbReference type="ARBA" id="ARBA00022512"/>
    </source>
</evidence>
<keyword evidence="7" id="KW-0812">Transmembrane</keyword>
<keyword evidence="2" id="KW-0964">Secreted</keyword>
<keyword evidence="5" id="KW-0175">Coiled coil</keyword>
<keyword evidence="3 8" id="KW-0732">Signal</keyword>
<dbReference type="InterPro" id="IPR019931">
    <property type="entry name" value="LPXTG_anchor"/>
</dbReference>
<keyword evidence="7" id="KW-1133">Transmembrane helix</keyword>
<evidence type="ECO:0000256" key="4">
    <source>
        <dbReference type="ARBA" id="ARBA00023088"/>
    </source>
</evidence>
<dbReference type="Gene3D" id="2.130.10.10">
    <property type="entry name" value="YVTN repeat-like/Quinoprotein amine dehydrogenase"/>
    <property type="match status" value="2"/>
</dbReference>
<dbReference type="PROSITE" id="PS50847">
    <property type="entry name" value="GRAM_POS_ANCHORING"/>
    <property type="match status" value="1"/>
</dbReference>
<evidence type="ECO:0000313" key="11">
    <source>
        <dbReference type="Proteomes" id="UP000184526"/>
    </source>
</evidence>
<evidence type="ECO:0000256" key="3">
    <source>
        <dbReference type="ARBA" id="ARBA00022729"/>
    </source>
</evidence>
<dbReference type="SUPFAM" id="SSF50998">
    <property type="entry name" value="Quinoprotein alcohol dehydrogenase-like"/>
    <property type="match status" value="1"/>
</dbReference>
<accession>A0A1M5VEP0</accession>
<proteinExistence type="predicted"/>
<evidence type="ECO:0000313" key="10">
    <source>
        <dbReference type="EMBL" id="SHH73574.1"/>
    </source>
</evidence>
<evidence type="ECO:0000256" key="8">
    <source>
        <dbReference type="SAM" id="SignalP"/>
    </source>
</evidence>
<dbReference type="EMBL" id="FQXP01000004">
    <property type="protein sequence ID" value="SHH73574.1"/>
    <property type="molecule type" value="Genomic_DNA"/>
</dbReference>
<feature type="region of interest" description="Disordered" evidence="6">
    <location>
        <begin position="689"/>
        <end position="718"/>
    </location>
</feature>
<evidence type="ECO:0000256" key="6">
    <source>
        <dbReference type="SAM" id="MobiDB-lite"/>
    </source>
</evidence>
<dbReference type="PANTHER" id="PTHR34512">
    <property type="entry name" value="CELL SURFACE PROTEIN"/>
    <property type="match status" value="1"/>
</dbReference>
<dbReference type="InterPro" id="IPR015943">
    <property type="entry name" value="WD40/YVTN_repeat-like_dom_sf"/>
</dbReference>
<dbReference type="InterPro" id="IPR018391">
    <property type="entry name" value="PQQ_b-propeller_rpt"/>
</dbReference>
<keyword evidence="1" id="KW-0134">Cell wall</keyword>
<feature type="chain" id="PRO_5012319186" evidence="8">
    <location>
        <begin position="30"/>
        <end position="757"/>
    </location>
</feature>
<feature type="compositionally biased region" description="Low complexity" evidence="6">
    <location>
        <begin position="709"/>
        <end position="718"/>
    </location>
</feature>
<evidence type="ECO:0000256" key="7">
    <source>
        <dbReference type="SAM" id="Phobius"/>
    </source>
</evidence>
<dbReference type="STRING" id="1121306.SAMN02745196_01256"/>
<feature type="signal peptide" evidence="8">
    <location>
        <begin position="1"/>
        <end position="29"/>
    </location>
</feature>
<organism evidence="10 11">
    <name type="scientific">Clostridium collagenovorans DSM 3089</name>
    <dbReference type="NCBI Taxonomy" id="1121306"/>
    <lineage>
        <taxon>Bacteria</taxon>
        <taxon>Bacillati</taxon>
        <taxon>Bacillota</taxon>
        <taxon>Clostridia</taxon>
        <taxon>Eubacteriales</taxon>
        <taxon>Clostridiaceae</taxon>
        <taxon>Clostridium</taxon>
    </lineage>
</organism>
<dbReference type="SMART" id="SM00564">
    <property type="entry name" value="PQQ"/>
    <property type="match status" value="3"/>
</dbReference>
<dbReference type="NCBIfam" id="TIGR01167">
    <property type="entry name" value="LPXTG_anchor"/>
    <property type="match status" value="1"/>
</dbReference>
<keyword evidence="4" id="KW-0572">Peptidoglycan-anchor</keyword>
<evidence type="ECO:0000259" key="9">
    <source>
        <dbReference type="PROSITE" id="PS50847"/>
    </source>
</evidence>
<gene>
    <name evidence="10" type="ORF">SAMN02745196_01256</name>
</gene>
<keyword evidence="7" id="KW-0472">Membrane</keyword>
<protein>
    <submittedName>
        <fullName evidence="10">LPXTG-motif cell wall anchor domain-containing protein</fullName>
    </submittedName>
</protein>
<dbReference type="InterPro" id="IPR011047">
    <property type="entry name" value="Quinoprotein_ADH-like_sf"/>
</dbReference>
<keyword evidence="11" id="KW-1185">Reference proteome</keyword>
<feature type="domain" description="Gram-positive cocci surface proteins LPxTG" evidence="9">
    <location>
        <begin position="723"/>
        <end position="757"/>
    </location>
</feature>
<evidence type="ECO:0000256" key="2">
    <source>
        <dbReference type="ARBA" id="ARBA00022525"/>
    </source>
</evidence>
<feature type="coiled-coil region" evidence="5">
    <location>
        <begin position="485"/>
        <end position="515"/>
    </location>
</feature>
<reference evidence="10 11" key="1">
    <citation type="submission" date="2016-11" db="EMBL/GenBank/DDBJ databases">
        <authorList>
            <person name="Jaros S."/>
            <person name="Januszkiewicz K."/>
            <person name="Wedrychowicz H."/>
        </authorList>
    </citation>
    <scope>NUCLEOTIDE SEQUENCE [LARGE SCALE GENOMIC DNA]</scope>
    <source>
        <strain evidence="10 11">DSM 3089</strain>
    </source>
</reference>
<name>A0A1M5VEP0_9CLOT</name>
<feature type="transmembrane region" description="Helical" evidence="7">
    <location>
        <begin position="730"/>
        <end position="748"/>
    </location>
</feature>
<dbReference type="PANTHER" id="PTHR34512:SF30">
    <property type="entry name" value="OUTER MEMBRANE PROTEIN ASSEMBLY FACTOR BAMB"/>
    <property type="match status" value="1"/>
</dbReference>